<evidence type="ECO:0000313" key="10">
    <source>
        <dbReference type="EMBL" id="OSX72466.1"/>
    </source>
</evidence>
<accession>A0A1X6NVC9</accession>
<organism evidence="10 11">
    <name type="scientific">Porphyra umbilicalis</name>
    <name type="common">Purple laver</name>
    <name type="synonym">Red alga</name>
    <dbReference type="NCBI Taxonomy" id="2786"/>
    <lineage>
        <taxon>Eukaryota</taxon>
        <taxon>Rhodophyta</taxon>
        <taxon>Bangiophyceae</taxon>
        <taxon>Bangiales</taxon>
        <taxon>Bangiaceae</taxon>
        <taxon>Porphyra</taxon>
    </lineage>
</organism>
<evidence type="ECO:0000256" key="4">
    <source>
        <dbReference type="ARBA" id="ARBA00030273"/>
    </source>
</evidence>
<evidence type="ECO:0000256" key="1">
    <source>
        <dbReference type="ARBA" id="ARBA00005591"/>
    </source>
</evidence>
<keyword evidence="11" id="KW-1185">Reference proteome</keyword>
<evidence type="ECO:0000256" key="7">
    <source>
        <dbReference type="ARBA" id="ARBA00048782"/>
    </source>
</evidence>
<dbReference type="PANTHER" id="PTHR42799:SF2">
    <property type="entry name" value="MITOCHONDRIAL PEPTIDE METHIONINE SULFOXIDE REDUCTASE"/>
    <property type="match status" value="1"/>
</dbReference>
<dbReference type="InterPro" id="IPR002569">
    <property type="entry name" value="Met_Sox_Rdtase_MsrA_dom"/>
</dbReference>
<dbReference type="GO" id="GO:0034599">
    <property type="term" value="P:cellular response to oxidative stress"/>
    <property type="evidence" value="ECO:0007669"/>
    <property type="project" value="TreeGrafter"/>
</dbReference>
<proteinExistence type="inferred from homology"/>
<dbReference type="Gene3D" id="3.30.1060.10">
    <property type="entry name" value="Peptide methionine sulphoxide reductase MsrA"/>
    <property type="match status" value="1"/>
</dbReference>
<dbReference type="OrthoDB" id="77405at2759"/>
<feature type="region of interest" description="Disordered" evidence="8">
    <location>
        <begin position="317"/>
        <end position="368"/>
    </location>
</feature>
<comment type="catalytic activity">
    <reaction evidence="7">
        <text>[thioredoxin]-disulfide + L-methionine + H2O = L-methionine (S)-S-oxide + [thioredoxin]-dithiol</text>
        <dbReference type="Rhea" id="RHEA:19993"/>
        <dbReference type="Rhea" id="RHEA-COMP:10698"/>
        <dbReference type="Rhea" id="RHEA-COMP:10700"/>
        <dbReference type="ChEBI" id="CHEBI:15377"/>
        <dbReference type="ChEBI" id="CHEBI:29950"/>
        <dbReference type="ChEBI" id="CHEBI:50058"/>
        <dbReference type="ChEBI" id="CHEBI:57844"/>
        <dbReference type="ChEBI" id="CHEBI:58772"/>
        <dbReference type="EC" id="1.8.4.11"/>
    </reaction>
</comment>
<keyword evidence="3" id="KW-0560">Oxidoreductase</keyword>
<feature type="compositionally biased region" description="Low complexity" evidence="8">
    <location>
        <begin position="337"/>
        <end position="348"/>
    </location>
</feature>
<dbReference type="InterPro" id="IPR050162">
    <property type="entry name" value="MsrA_MetSO_reductase"/>
</dbReference>
<dbReference type="NCBIfam" id="TIGR00401">
    <property type="entry name" value="msrA"/>
    <property type="match status" value="1"/>
</dbReference>
<evidence type="ECO:0000256" key="5">
    <source>
        <dbReference type="ARBA" id="ARBA00030643"/>
    </source>
</evidence>
<dbReference type="EMBL" id="KV919059">
    <property type="protein sequence ID" value="OSX72466.1"/>
    <property type="molecule type" value="Genomic_DNA"/>
</dbReference>
<feature type="domain" description="Peptide methionine sulphoxide reductase MsrA" evidence="9">
    <location>
        <begin position="187"/>
        <end position="303"/>
    </location>
</feature>
<evidence type="ECO:0000259" key="9">
    <source>
        <dbReference type="Pfam" id="PF01625"/>
    </source>
</evidence>
<evidence type="ECO:0000256" key="8">
    <source>
        <dbReference type="SAM" id="MobiDB-lite"/>
    </source>
</evidence>
<dbReference type="AlphaFoldDB" id="A0A1X6NVC9"/>
<dbReference type="HAMAP" id="MF_01401">
    <property type="entry name" value="MsrA"/>
    <property type="match status" value="1"/>
</dbReference>
<comment type="similarity">
    <text evidence="1">Belongs to the MsrA Met sulfoxide reductase family.</text>
</comment>
<name>A0A1X6NVC9_PORUM</name>
<evidence type="ECO:0000256" key="2">
    <source>
        <dbReference type="ARBA" id="ARBA00012502"/>
    </source>
</evidence>
<dbReference type="GO" id="GO:0008113">
    <property type="term" value="F:peptide-methionine (S)-S-oxide reductase activity"/>
    <property type="evidence" value="ECO:0007669"/>
    <property type="project" value="UniProtKB-EC"/>
</dbReference>
<dbReference type="Pfam" id="PF01625">
    <property type="entry name" value="PMSR"/>
    <property type="match status" value="1"/>
</dbReference>
<evidence type="ECO:0000313" key="11">
    <source>
        <dbReference type="Proteomes" id="UP000218209"/>
    </source>
</evidence>
<feature type="region of interest" description="Disordered" evidence="8">
    <location>
        <begin position="1"/>
        <end position="30"/>
    </location>
</feature>
<evidence type="ECO:0000256" key="6">
    <source>
        <dbReference type="ARBA" id="ARBA00047806"/>
    </source>
</evidence>
<reference evidence="10 11" key="1">
    <citation type="submission" date="2017-03" db="EMBL/GenBank/DDBJ databases">
        <title>WGS assembly of Porphyra umbilicalis.</title>
        <authorList>
            <person name="Brawley S.H."/>
            <person name="Blouin N.A."/>
            <person name="Ficko-Blean E."/>
            <person name="Wheeler G.L."/>
            <person name="Lohr M."/>
            <person name="Goodson H.V."/>
            <person name="Jenkins J.W."/>
            <person name="Blaby-Haas C.E."/>
            <person name="Helliwell K.E."/>
            <person name="Chan C."/>
            <person name="Marriage T."/>
            <person name="Bhattacharya D."/>
            <person name="Klein A.S."/>
            <person name="Badis Y."/>
            <person name="Brodie J."/>
            <person name="Cao Y."/>
            <person name="Collen J."/>
            <person name="Dittami S.M."/>
            <person name="Gachon C.M."/>
            <person name="Green B.R."/>
            <person name="Karpowicz S."/>
            <person name="Kim J.W."/>
            <person name="Kudahl U."/>
            <person name="Lin S."/>
            <person name="Michel G."/>
            <person name="Mittag M."/>
            <person name="Olson B.J."/>
            <person name="Pangilinan J."/>
            <person name="Peng Y."/>
            <person name="Qiu H."/>
            <person name="Shu S."/>
            <person name="Singer J.T."/>
            <person name="Smith A.G."/>
            <person name="Sprecher B.N."/>
            <person name="Wagner V."/>
            <person name="Wang W."/>
            <person name="Wang Z.-Y."/>
            <person name="Yan J."/>
            <person name="Yarish C."/>
            <person name="Zoeuner-Riek S."/>
            <person name="Zhuang Y."/>
            <person name="Zou Y."/>
            <person name="Lindquist E.A."/>
            <person name="Grimwood J."/>
            <person name="Barry K."/>
            <person name="Rokhsar D.S."/>
            <person name="Schmutz J."/>
            <person name="Stiller J.W."/>
            <person name="Grossman A.R."/>
            <person name="Prochnik S.E."/>
        </authorList>
    </citation>
    <scope>NUCLEOTIDE SEQUENCE [LARGE SCALE GENOMIC DNA]</scope>
    <source>
        <strain evidence="10">4086291</strain>
    </source>
</reference>
<protein>
    <recommendedName>
        <fullName evidence="2">peptide-methionine (S)-S-oxide reductase</fullName>
        <ecNumber evidence="2">1.8.4.11</ecNumber>
    </recommendedName>
    <alternativeName>
        <fullName evidence="5">Peptide-methionine (S)-S-oxide reductase</fullName>
    </alternativeName>
    <alternativeName>
        <fullName evidence="4">Protein-methionine-S-oxide reductase</fullName>
    </alternativeName>
</protein>
<dbReference type="GO" id="GO:0005737">
    <property type="term" value="C:cytoplasm"/>
    <property type="evidence" value="ECO:0007669"/>
    <property type="project" value="TreeGrafter"/>
</dbReference>
<feature type="compositionally biased region" description="Basic residues" evidence="8">
    <location>
        <begin position="1"/>
        <end position="10"/>
    </location>
</feature>
<dbReference type="InterPro" id="IPR036509">
    <property type="entry name" value="Met_Sox_Rdtase_MsrA_sf"/>
</dbReference>
<gene>
    <name evidence="10" type="ORF">BU14_0432s0003</name>
</gene>
<dbReference type="EC" id="1.8.4.11" evidence="2"/>
<comment type="catalytic activity">
    <reaction evidence="6">
        <text>L-methionyl-[protein] + [thioredoxin]-disulfide + H2O = L-methionyl-(S)-S-oxide-[protein] + [thioredoxin]-dithiol</text>
        <dbReference type="Rhea" id="RHEA:14217"/>
        <dbReference type="Rhea" id="RHEA-COMP:10698"/>
        <dbReference type="Rhea" id="RHEA-COMP:10700"/>
        <dbReference type="Rhea" id="RHEA-COMP:12313"/>
        <dbReference type="Rhea" id="RHEA-COMP:12315"/>
        <dbReference type="ChEBI" id="CHEBI:15377"/>
        <dbReference type="ChEBI" id="CHEBI:16044"/>
        <dbReference type="ChEBI" id="CHEBI:29950"/>
        <dbReference type="ChEBI" id="CHEBI:44120"/>
        <dbReference type="ChEBI" id="CHEBI:50058"/>
        <dbReference type="EC" id="1.8.4.11"/>
    </reaction>
</comment>
<dbReference type="SUPFAM" id="SSF55068">
    <property type="entry name" value="Peptide methionine sulfoxide reductase"/>
    <property type="match status" value="1"/>
</dbReference>
<dbReference type="Proteomes" id="UP000218209">
    <property type="component" value="Unassembled WGS sequence"/>
</dbReference>
<dbReference type="PANTHER" id="PTHR42799">
    <property type="entry name" value="MITOCHONDRIAL PEPTIDE METHIONINE SULFOXIDE REDUCTASE"/>
    <property type="match status" value="1"/>
</dbReference>
<sequence length="426" mass="44451">MVFVWPRRRLDRFPPPTAPESGTTGGGVTSGIGDRSCVTFVLLTPTRLVRPLAAAAVSGRHPIGSNDGDGRGCGTRRVQLAGSSFCSRTQADSGRPDCFPVGAGQWSDTSPSLAPSAVRGPLQMGALDALKGAPRWMLSQPEPMPVFFSALSPPPPLFPTLKLETHRVLGSPIHADAHYLARGYEIAYFGGGCFWSLERTFWGTPGVVTTAVGFQGGDDDVVNPSYRAVCAGEAGFAEVVKVVIDPNVLPYAAAVDVWLASHDPTTVNRQGGDTGVQYRSVVFCVGAVQRVAAGERLAHFDALLRKRQEAAAAAAAAASAPVTKQQGEARASPEGDTSQAAVAVSTSSGEGGSGHGRRRSRPPGGVEGDAVVSAVADAAVYPFYNAELYHQQYLAENPWATCPTNANTVYVPPLALPLPSVSDGEG</sequence>
<evidence type="ECO:0000256" key="3">
    <source>
        <dbReference type="ARBA" id="ARBA00023002"/>
    </source>
</evidence>